<name>A0AAN1VQV8_TETHN</name>
<dbReference type="EMBL" id="AP012046">
    <property type="protein sequence ID" value="BAK93751.1"/>
    <property type="molecule type" value="Genomic_DNA"/>
</dbReference>
<evidence type="ECO:0000313" key="2">
    <source>
        <dbReference type="Proteomes" id="UP000002663"/>
    </source>
</evidence>
<sequence length="391" mass="46769">MNKKETYLNLLSKSYDEAVEVLQQKYDQVKDDYFKEKSYERFLKGEIKGPGRADYSRYKEGLECHHIDENKFSNMAEPSYIKNQKIPFKYQKKDRLVYCDYVEHVILHALISKETNGQLGLAGYDTYLRKNIYYWYLLEESIPKTKKVAIYKRAYLKPKEALEILKATDNAAYENRSSNPFIEPLPEMFEDLEKFKLKKQKEFEEFRKKKQRLKEMKKTEISRAKSISENSSAYEIIKALYKLKNTLSKVGRDTNDFCNFSFEESHDEYQHRMSKYVTNELLKELELIIQYGDSVISICEFEKSKNQNPKTKEQLEKERELNESFYVKHPNFRDTNIDYTTNKQAIAAELFKRRYKNEYKSFMKFQSSIKKLSTESLLDELHSVMVERREL</sequence>
<dbReference type="AlphaFoldDB" id="A0AAN1VQV8"/>
<gene>
    <name evidence="1" type="ordered locus">TEH_04240</name>
</gene>
<dbReference type="KEGG" id="thl:TEH_04240"/>
<dbReference type="RefSeq" id="WP_014123820.1">
    <property type="nucleotide sequence ID" value="NC_016052.1"/>
</dbReference>
<accession>A0AAN1VQV8</accession>
<protein>
    <submittedName>
        <fullName evidence="1">Uncharacterized protein</fullName>
    </submittedName>
</protein>
<evidence type="ECO:0000313" key="1">
    <source>
        <dbReference type="EMBL" id="BAK93751.1"/>
    </source>
</evidence>
<organism evidence="1 2">
    <name type="scientific">Tetragenococcus halophilus (strain DSM 20338 / JCM 20259 / NCIMB 9735 / NBRC 12172)</name>
    <name type="common">Pediococcus halophilus</name>
    <dbReference type="NCBI Taxonomy" id="945021"/>
    <lineage>
        <taxon>Bacteria</taxon>
        <taxon>Bacillati</taxon>
        <taxon>Bacillota</taxon>
        <taxon>Bacilli</taxon>
        <taxon>Lactobacillales</taxon>
        <taxon>Enterococcaceae</taxon>
        <taxon>Tetragenococcus</taxon>
    </lineage>
</organism>
<reference evidence="1 2" key="1">
    <citation type="submission" date="2011-01" db="EMBL/GenBank/DDBJ databases">
        <title>Whole genome sequence of Tetragenococcus halophilus NBRC 12172.</title>
        <authorList>
            <person name="Nakazawa H."/>
            <person name="Omata S."/>
            <person name="Koga C."/>
            <person name="Watanabe Y."/>
            <person name="Katano Y."/>
            <person name="Ito N."/>
            <person name="Tsukatani N."/>
            <person name="Ankai A."/>
            <person name="Oguchi A."/>
            <person name="Fukui S."/>
            <person name="Yashiro I."/>
            <person name="Kamata S."/>
            <person name="Hashimoto Y."/>
            <person name="Yamazaki J."/>
            <person name="Taguchi H."/>
            <person name="Tanaka A."/>
            <person name="Koyama T."/>
            <person name="Ichige A."/>
            <person name="Hanya Y."/>
            <person name="Tanikawa S."/>
            <person name="Yamazaki S."/>
            <person name="Fujita N."/>
        </authorList>
    </citation>
    <scope>NUCLEOTIDE SEQUENCE [LARGE SCALE GENOMIC DNA]</scope>
    <source>
        <strain evidence="2">DSM 20338 / JCM 20259 / NCIMB 9735 / NBRC 12172</strain>
    </source>
</reference>
<dbReference type="Proteomes" id="UP000002663">
    <property type="component" value="Chromosome"/>
</dbReference>
<proteinExistence type="predicted"/>